<accession>A0A9P7S2X0</accession>
<gene>
    <name evidence="1" type="ORF">E1B28_008062</name>
</gene>
<dbReference type="RefSeq" id="XP_043010936.1">
    <property type="nucleotide sequence ID" value="XM_043152849.1"/>
</dbReference>
<comment type="caution">
    <text evidence="1">The sequence shown here is derived from an EMBL/GenBank/DDBJ whole genome shotgun (WGS) entry which is preliminary data.</text>
</comment>
<protein>
    <submittedName>
        <fullName evidence="1">Uncharacterized protein</fullName>
    </submittedName>
</protein>
<dbReference type="KEGG" id="more:E1B28_008062"/>
<dbReference type="EMBL" id="CM032184">
    <property type="protein sequence ID" value="KAG7094466.1"/>
    <property type="molecule type" value="Genomic_DNA"/>
</dbReference>
<name>A0A9P7S2X0_9AGAR</name>
<dbReference type="GeneID" id="66077138"/>
<evidence type="ECO:0000313" key="2">
    <source>
        <dbReference type="Proteomes" id="UP001049176"/>
    </source>
</evidence>
<dbReference type="AlphaFoldDB" id="A0A9P7S2X0"/>
<sequence length="172" mass="20056">MYEWNCEKRLRRAQAIHVNEWGLACRSRSQSIQPDGIIERKELLDFLILHSNCWLPLGYNFPPRREGSELENLETRVSVRFSSIRRLLCFPETLATTNDVLRALRLNLLSVTVRSLQHDIAMHSFHPFLLSTPVKKPSSSSMDKYTFEPSSKVLQMSSRTIETLSYESLRMR</sequence>
<proteinExistence type="predicted"/>
<reference evidence="1" key="1">
    <citation type="journal article" date="2021" name="Genome Biol. Evol.">
        <title>The assembled and annotated genome of the fairy-ring fungus Marasmius oreades.</title>
        <authorList>
            <person name="Hiltunen M."/>
            <person name="Ament-Velasquez S.L."/>
            <person name="Johannesson H."/>
        </authorList>
    </citation>
    <scope>NUCLEOTIDE SEQUENCE</scope>
    <source>
        <strain evidence="1">03SP1</strain>
    </source>
</reference>
<organism evidence="1 2">
    <name type="scientific">Marasmius oreades</name>
    <name type="common">fairy-ring Marasmius</name>
    <dbReference type="NCBI Taxonomy" id="181124"/>
    <lineage>
        <taxon>Eukaryota</taxon>
        <taxon>Fungi</taxon>
        <taxon>Dikarya</taxon>
        <taxon>Basidiomycota</taxon>
        <taxon>Agaricomycotina</taxon>
        <taxon>Agaricomycetes</taxon>
        <taxon>Agaricomycetidae</taxon>
        <taxon>Agaricales</taxon>
        <taxon>Marasmiineae</taxon>
        <taxon>Marasmiaceae</taxon>
        <taxon>Marasmius</taxon>
    </lineage>
</organism>
<evidence type="ECO:0000313" key="1">
    <source>
        <dbReference type="EMBL" id="KAG7094466.1"/>
    </source>
</evidence>
<dbReference type="Proteomes" id="UP001049176">
    <property type="component" value="Chromosome 4"/>
</dbReference>
<keyword evidence="2" id="KW-1185">Reference proteome</keyword>